<dbReference type="SUPFAM" id="SSF53822">
    <property type="entry name" value="Periplasmic binding protein-like I"/>
    <property type="match status" value="1"/>
</dbReference>
<evidence type="ECO:0000256" key="2">
    <source>
        <dbReference type="ARBA" id="ARBA00007639"/>
    </source>
</evidence>
<proteinExistence type="inferred from homology"/>
<sequence length="333" mass="34331">MNQNSSWRRPLAAVLLVPLLTLAACSSSGGREVPAGDDAGTAGQTATTEAMKIGFVTHAVPGDTFWDIVRAGAEEAAAKDNVELVYASDPEGGRQARLVQQYIDQDVDGIAVTMAKPEAMKDVIAAAGAAGIPVVSLNAGEEKALEYGAFTHFGQDEAVAGEAAGTALEEAGVTHPICVIQEQGHVGLEARCAGIKSVLPDTENLYVQGTDMTQVAATATAELQSNSDADAIVGLGGPFTMTLLDAAKDTGADVQVASFDLNEELAGAIADGDVLFTIDQQPWLQGYMAVDSLWQNHRGGFELGGGVATLTGPSVIDSSNVEAVQQFAAEGVR</sequence>
<dbReference type="Gene3D" id="3.40.50.2300">
    <property type="match status" value="2"/>
</dbReference>
<dbReference type="InterPro" id="IPR025997">
    <property type="entry name" value="SBP_2_dom"/>
</dbReference>
<dbReference type="PANTHER" id="PTHR30036:SF7">
    <property type="entry name" value="ABC TRANSPORTER PERIPLASMIC-BINDING PROTEIN YPHF"/>
    <property type="match status" value="1"/>
</dbReference>
<dbReference type="Pfam" id="PF13407">
    <property type="entry name" value="Peripla_BP_4"/>
    <property type="match status" value="1"/>
</dbReference>
<dbReference type="InterPro" id="IPR050555">
    <property type="entry name" value="Bact_Solute-Bind_Prot2"/>
</dbReference>
<dbReference type="InterPro" id="IPR028082">
    <property type="entry name" value="Peripla_BP_I"/>
</dbReference>
<dbReference type="PANTHER" id="PTHR30036">
    <property type="entry name" value="D-XYLOSE-BINDING PERIPLASMIC PROTEIN"/>
    <property type="match status" value="1"/>
</dbReference>
<accession>A0A4Q8AAW6</accession>
<feature type="domain" description="Periplasmic binding protein" evidence="4">
    <location>
        <begin position="53"/>
        <end position="296"/>
    </location>
</feature>
<dbReference type="GO" id="GO:0030288">
    <property type="term" value="C:outer membrane-bounded periplasmic space"/>
    <property type="evidence" value="ECO:0007669"/>
    <property type="project" value="TreeGrafter"/>
</dbReference>
<feature type="signal peptide" evidence="3">
    <location>
        <begin position="1"/>
        <end position="23"/>
    </location>
</feature>
<comment type="subcellular location">
    <subcellularLocation>
        <location evidence="1">Cell envelope</location>
    </subcellularLocation>
</comment>
<dbReference type="EMBL" id="SHLA01000001">
    <property type="protein sequence ID" value="RZU60649.1"/>
    <property type="molecule type" value="Genomic_DNA"/>
</dbReference>
<dbReference type="RefSeq" id="WP_130448707.1">
    <property type="nucleotide sequence ID" value="NZ_SHLA01000001.1"/>
</dbReference>
<dbReference type="GO" id="GO:0030246">
    <property type="term" value="F:carbohydrate binding"/>
    <property type="evidence" value="ECO:0007669"/>
    <property type="project" value="TreeGrafter"/>
</dbReference>
<comment type="similarity">
    <text evidence="2">Belongs to the bacterial solute-binding protein 2 family.</text>
</comment>
<keyword evidence="6" id="KW-1185">Reference proteome</keyword>
<keyword evidence="3" id="KW-0732">Signal</keyword>
<comment type="caution">
    <text evidence="5">The sequence shown here is derived from an EMBL/GenBank/DDBJ whole genome shotgun (WGS) entry which is preliminary data.</text>
</comment>
<evidence type="ECO:0000256" key="3">
    <source>
        <dbReference type="SAM" id="SignalP"/>
    </source>
</evidence>
<evidence type="ECO:0000313" key="6">
    <source>
        <dbReference type="Proteomes" id="UP000292685"/>
    </source>
</evidence>
<name>A0A4Q8AAW6_9MICC</name>
<dbReference type="AlphaFoldDB" id="A0A4Q8AAW6"/>
<organism evidence="5 6">
    <name type="scientific">Zhihengliuella halotolerans</name>
    <dbReference type="NCBI Taxonomy" id="370736"/>
    <lineage>
        <taxon>Bacteria</taxon>
        <taxon>Bacillati</taxon>
        <taxon>Actinomycetota</taxon>
        <taxon>Actinomycetes</taxon>
        <taxon>Micrococcales</taxon>
        <taxon>Micrococcaceae</taxon>
        <taxon>Zhihengliuella</taxon>
    </lineage>
</organism>
<reference evidence="5 6" key="1">
    <citation type="submission" date="2019-02" db="EMBL/GenBank/DDBJ databases">
        <title>Sequencing the genomes of 1000 actinobacteria strains.</title>
        <authorList>
            <person name="Klenk H.-P."/>
        </authorList>
    </citation>
    <scope>NUCLEOTIDE SEQUENCE [LARGE SCALE GENOMIC DNA]</scope>
    <source>
        <strain evidence="5 6">DSM 17364</strain>
    </source>
</reference>
<dbReference type="OrthoDB" id="257716at2"/>
<protein>
    <submittedName>
        <fullName evidence="5">Monosaccharide ABC transporter substrate-binding protein (CUT2 family)</fullName>
    </submittedName>
</protein>
<dbReference type="Proteomes" id="UP000292685">
    <property type="component" value="Unassembled WGS sequence"/>
</dbReference>
<gene>
    <name evidence="5" type="ORF">EV380_0193</name>
</gene>
<evidence type="ECO:0000313" key="5">
    <source>
        <dbReference type="EMBL" id="RZU60649.1"/>
    </source>
</evidence>
<evidence type="ECO:0000256" key="1">
    <source>
        <dbReference type="ARBA" id="ARBA00004196"/>
    </source>
</evidence>
<evidence type="ECO:0000259" key="4">
    <source>
        <dbReference type="Pfam" id="PF13407"/>
    </source>
</evidence>
<feature type="chain" id="PRO_5039036987" evidence="3">
    <location>
        <begin position="24"/>
        <end position="333"/>
    </location>
</feature>